<feature type="transmembrane region" description="Helical" evidence="6">
    <location>
        <begin position="221"/>
        <end position="243"/>
    </location>
</feature>
<feature type="transmembrane region" description="Helical" evidence="6">
    <location>
        <begin position="12"/>
        <end position="33"/>
    </location>
</feature>
<comment type="subcellular location">
    <subcellularLocation>
        <location evidence="1">Cell membrane</location>
        <topology evidence="1">Multi-pass membrane protein</topology>
    </subcellularLocation>
</comment>
<proteinExistence type="predicted"/>
<evidence type="ECO:0000313" key="8">
    <source>
        <dbReference type="Proteomes" id="UP000054623"/>
    </source>
</evidence>
<dbReference type="InterPro" id="IPR050833">
    <property type="entry name" value="Poly_Biosynth_Transport"/>
</dbReference>
<evidence type="ECO:0000256" key="3">
    <source>
        <dbReference type="ARBA" id="ARBA00022692"/>
    </source>
</evidence>
<dbReference type="Proteomes" id="UP000054623">
    <property type="component" value="Unassembled WGS sequence"/>
</dbReference>
<feature type="transmembrane region" description="Helical" evidence="6">
    <location>
        <begin position="387"/>
        <end position="404"/>
    </location>
</feature>
<feature type="transmembrane region" description="Helical" evidence="6">
    <location>
        <begin position="298"/>
        <end position="321"/>
    </location>
</feature>
<evidence type="ECO:0000256" key="1">
    <source>
        <dbReference type="ARBA" id="ARBA00004651"/>
    </source>
</evidence>
<comment type="caution">
    <text evidence="7">The sequence shown here is derived from an EMBL/GenBank/DDBJ whole genome shotgun (WGS) entry which is preliminary data.</text>
</comment>
<feature type="transmembrane region" description="Helical" evidence="6">
    <location>
        <begin position="117"/>
        <end position="136"/>
    </location>
</feature>
<keyword evidence="5 6" id="KW-0472">Membrane</keyword>
<dbReference type="Pfam" id="PF01943">
    <property type="entry name" value="Polysacc_synt"/>
    <property type="match status" value="1"/>
</dbReference>
<feature type="transmembrane region" description="Helical" evidence="6">
    <location>
        <begin position="360"/>
        <end position="381"/>
    </location>
</feature>
<dbReference type="GO" id="GO:0005886">
    <property type="term" value="C:plasma membrane"/>
    <property type="evidence" value="ECO:0007669"/>
    <property type="project" value="UniProtKB-SubCell"/>
</dbReference>
<organism evidence="7 8">
    <name type="scientific">Desulfitobacterium hafniense</name>
    <name type="common">Desulfitobacterium frappieri</name>
    <dbReference type="NCBI Taxonomy" id="49338"/>
    <lineage>
        <taxon>Bacteria</taxon>
        <taxon>Bacillati</taxon>
        <taxon>Bacillota</taxon>
        <taxon>Clostridia</taxon>
        <taxon>Eubacteriales</taxon>
        <taxon>Desulfitobacteriaceae</taxon>
        <taxon>Desulfitobacterium</taxon>
    </lineage>
</organism>
<evidence type="ECO:0000256" key="4">
    <source>
        <dbReference type="ARBA" id="ARBA00022989"/>
    </source>
</evidence>
<feature type="transmembrane region" description="Helical" evidence="6">
    <location>
        <begin position="255"/>
        <end position="277"/>
    </location>
</feature>
<feature type="transmembrane region" description="Helical" evidence="6">
    <location>
        <begin position="148"/>
        <end position="169"/>
    </location>
</feature>
<evidence type="ECO:0000313" key="7">
    <source>
        <dbReference type="EMBL" id="KTE93876.1"/>
    </source>
</evidence>
<dbReference type="InterPro" id="IPR002797">
    <property type="entry name" value="Polysacc_synth"/>
</dbReference>
<dbReference type="PANTHER" id="PTHR30250">
    <property type="entry name" value="PST FAMILY PREDICTED COLANIC ACID TRANSPORTER"/>
    <property type="match status" value="1"/>
</dbReference>
<keyword evidence="3 6" id="KW-0812">Transmembrane</keyword>
<dbReference type="PANTHER" id="PTHR30250:SF11">
    <property type="entry name" value="O-ANTIGEN TRANSPORTER-RELATED"/>
    <property type="match status" value="1"/>
</dbReference>
<feature type="transmembrane region" description="Helical" evidence="6">
    <location>
        <begin position="416"/>
        <end position="433"/>
    </location>
</feature>
<dbReference type="EMBL" id="LOCK01000001">
    <property type="protein sequence ID" value="KTE93876.1"/>
    <property type="molecule type" value="Genomic_DNA"/>
</dbReference>
<gene>
    <name evidence="7" type="ORF">AT727_02665</name>
</gene>
<sequence>MKNFLFLKFMYNLSYALIAQLVSLILSILMSLVVPKVLGIESYAYWQLFIFYITYVVICHFGLTDGIYLRLGGTNYEDLNYRSLGSQLWLMVGWQLVIGIFVIIGSLFYINDIDSRRFVWLMTSLYMIFANITWYLGCIFQAVNQTNIYSISIIISKAICIIGGGTALFLGLHSWRLFIIVFVAGQMIAVLYCIVKGKQIVFAGFWPIKQTFSSAWENIKIGINLTLSGIASSLILGCGRGVMDYFWDIESFGKFSFSLSLTNFFLQFVSQISMVLFPALRQSDLKTQFTIFVHLRNAISYIFCGLLFLYLPTRTILLWWLPQYEESIRYLAILLPICIFDGKMQLLCNTYLKVLRKEKVLLRINLISVVCSLILSFVGALLFDSKVFVVLAMVFTIALRSFIAERYLSRCLKCKNGYSFYAELILSIAFGFMAWYLNIWTGTILFGLLFASYLWLSKNKIKDIISAVTILRNIDG</sequence>
<accession>A0A0W1JQ74</accession>
<evidence type="ECO:0000256" key="5">
    <source>
        <dbReference type="ARBA" id="ARBA00023136"/>
    </source>
</evidence>
<feature type="transmembrane region" description="Helical" evidence="6">
    <location>
        <begin position="327"/>
        <end position="348"/>
    </location>
</feature>
<reference evidence="7 8" key="1">
    <citation type="submission" date="2015-12" db="EMBL/GenBank/DDBJ databases">
        <title>Draft Genome Sequence of Desulfitobacterium hafniense Strain DH, a Sulfate-reducing Bacterium Isolated from Paddy Soils.</title>
        <authorList>
            <person name="Bao P."/>
            <person name="Zhang X."/>
            <person name="Li G."/>
        </authorList>
    </citation>
    <scope>NUCLEOTIDE SEQUENCE [LARGE SCALE GENOMIC DNA]</scope>
    <source>
        <strain evidence="7 8">DH</strain>
    </source>
</reference>
<name>A0A0W1JQ74_DESHA</name>
<feature type="transmembrane region" description="Helical" evidence="6">
    <location>
        <begin position="88"/>
        <end position="111"/>
    </location>
</feature>
<feature type="transmembrane region" description="Helical" evidence="6">
    <location>
        <begin position="175"/>
        <end position="195"/>
    </location>
</feature>
<evidence type="ECO:0000256" key="2">
    <source>
        <dbReference type="ARBA" id="ARBA00022475"/>
    </source>
</evidence>
<keyword evidence="2" id="KW-1003">Cell membrane</keyword>
<feature type="transmembrane region" description="Helical" evidence="6">
    <location>
        <begin position="439"/>
        <end position="456"/>
    </location>
</feature>
<keyword evidence="4 6" id="KW-1133">Transmembrane helix</keyword>
<evidence type="ECO:0008006" key="9">
    <source>
        <dbReference type="Google" id="ProtNLM"/>
    </source>
</evidence>
<dbReference type="AlphaFoldDB" id="A0A0W1JQ74"/>
<feature type="transmembrane region" description="Helical" evidence="6">
    <location>
        <begin position="45"/>
        <end position="68"/>
    </location>
</feature>
<protein>
    <recommendedName>
        <fullName evidence="9">Polysaccharide biosynthesis protein</fullName>
    </recommendedName>
</protein>
<evidence type="ECO:0000256" key="6">
    <source>
        <dbReference type="SAM" id="Phobius"/>
    </source>
</evidence>